<accession>A0A0F7SS93</accession>
<dbReference type="PANTHER" id="PTHR23025">
    <property type="entry name" value="TRIACYLGLYCEROL LIPASE"/>
    <property type="match status" value="1"/>
</dbReference>
<dbReference type="Gene3D" id="3.40.50.1820">
    <property type="entry name" value="alpha/beta hydrolase"/>
    <property type="match status" value="2"/>
</dbReference>
<evidence type="ECO:0000313" key="3">
    <source>
        <dbReference type="EMBL" id="CED84341.1"/>
    </source>
</evidence>
<evidence type="ECO:0000256" key="1">
    <source>
        <dbReference type="SAM" id="MobiDB-lite"/>
    </source>
</evidence>
<feature type="domain" description="Alpha/beta hydrolase fold-3" evidence="2">
    <location>
        <begin position="213"/>
        <end position="338"/>
    </location>
</feature>
<dbReference type="InterPro" id="IPR013094">
    <property type="entry name" value="AB_hydrolase_3"/>
</dbReference>
<protein>
    <submittedName>
        <fullName evidence="3">Hormone-sensitive lipase HSL</fullName>
    </submittedName>
</protein>
<feature type="compositionally biased region" description="Low complexity" evidence="1">
    <location>
        <begin position="850"/>
        <end position="865"/>
    </location>
</feature>
<dbReference type="GO" id="GO:0019433">
    <property type="term" value="P:triglyceride catabolic process"/>
    <property type="evidence" value="ECO:0007669"/>
    <property type="project" value="TreeGrafter"/>
</dbReference>
<feature type="compositionally biased region" description="Polar residues" evidence="1">
    <location>
        <begin position="487"/>
        <end position="507"/>
    </location>
</feature>
<dbReference type="SMR" id="A0A0F7SS93"/>
<dbReference type="GO" id="GO:0004806">
    <property type="term" value="F:triacylglycerol lipase activity"/>
    <property type="evidence" value="ECO:0007669"/>
    <property type="project" value="TreeGrafter"/>
</dbReference>
<feature type="domain" description="Alpha/beta hydrolase fold-3" evidence="2">
    <location>
        <begin position="523"/>
        <end position="609"/>
    </location>
</feature>
<dbReference type="PANTHER" id="PTHR23025:SF3">
    <property type="entry name" value="HORMONE-SENSITIVE LIPASE"/>
    <property type="match status" value="1"/>
</dbReference>
<feature type="compositionally biased region" description="Basic and acidic residues" evidence="1">
    <location>
        <begin position="830"/>
        <end position="842"/>
    </location>
</feature>
<organism evidence="3">
    <name type="scientific">Phaffia rhodozyma</name>
    <name type="common">Yeast</name>
    <name type="synonym">Xanthophyllomyces dendrorhous</name>
    <dbReference type="NCBI Taxonomy" id="264483"/>
    <lineage>
        <taxon>Eukaryota</taxon>
        <taxon>Fungi</taxon>
        <taxon>Dikarya</taxon>
        <taxon>Basidiomycota</taxon>
        <taxon>Agaricomycotina</taxon>
        <taxon>Tremellomycetes</taxon>
        <taxon>Cystofilobasidiales</taxon>
        <taxon>Mrakiaceae</taxon>
        <taxon>Phaffia</taxon>
    </lineage>
</organism>
<feature type="region of interest" description="Disordered" evidence="1">
    <location>
        <begin position="447"/>
        <end position="524"/>
    </location>
</feature>
<dbReference type="AlphaFoldDB" id="A0A0F7SS93"/>
<dbReference type="InterPro" id="IPR029058">
    <property type="entry name" value="AB_hydrolase_fold"/>
</dbReference>
<dbReference type="GO" id="GO:0005829">
    <property type="term" value="C:cytosol"/>
    <property type="evidence" value="ECO:0007669"/>
    <property type="project" value="TreeGrafter"/>
</dbReference>
<feature type="compositionally biased region" description="Gly residues" evidence="1">
    <location>
        <begin position="906"/>
        <end position="915"/>
    </location>
</feature>
<reference evidence="3" key="1">
    <citation type="submission" date="2014-08" db="EMBL/GenBank/DDBJ databases">
        <authorList>
            <person name="Sharma Rahul"/>
            <person name="Thines Marco"/>
        </authorList>
    </citation>
    <scope>NUCLEOTIDE SEQUENCE</scope>
</reference>
<dbReference type="Pfam" id="PF07859">
    <property type="entry name" value="Abhydrolase_3"/>
    <property type="match status" value="2"/>
</dbReference>
<proteinExistence type="predicted"/>
<sequence length="950" mass="105657">MIDHLLGRPSAKWRRTQVFLVLFFWLGSLSRTPANGPRFLGIRKFNRALVRFTPYQIVLCTLTAVYAIRHLDHIIGLEAPEPLARLYAPSFYRATWIATAFDAGISSALSVRPLWLRDLCGFLFGCYYAVYADEADEKLRKFRAVATVEMLRACWEKQTNPYLRLISASRRPSIPIVRSLLLARPSGSKPPIKALLFFDGTVDELARCRDVILDFPGGGFICMGPNHHEERLRRWSRRVGREARGRGKIVVLSIDYGKSPEYPYPWAIEECFDAYLALVKSKGSVIGMKSGEINMVLCGDSAGANIVATVMLKILEHPDPIPTPVSLLLAYACLDFNFTSWMSPDNLRVLRSEQSSTHLPGMEEVKDHLAHRSPLAVVDDIDRTRTRLSRKKSWSRSIGSHLSFSRSSIASLENKTDFDIEKNSSEKVEDDLEDEWRPLKERVKTPMVVAPENEGEDYLRPIKTQSSETELSRSTRSTLTEKEEQEGTSTSQHNKSNSEANRPSFTNEKVRKQRKSAPIGTRLTMTSRSGYFQDRIISPSMMRAMAILYIGPKQNPDFQTDYYISPILAPSALLALFPPVLMICGEKDPFVDDTVIWAGRIREAKRARKAEAARQAEARDAIDQESLMIGRSRSGSVEIDVNNDQNFASAVKDTILEEEEEDWVQVKIFEGWGHGFLQMATLMSEMDQVYTELADWMACTFANLSASPQSVTPLGPGTPFASEESSKGFFASLFSSRKSPLKREPSVVGLATPRRREPSTFLVIPPPTTSSSYPDPGELSSQDPSNMTEDDLVIFTPKQCRTPPTPVSILKKARQAAEIQKLTPDEQSDQEAHPGRANERNRPGPKTFPSILASALSRSSSATHGSGTGSFRSSSVPPSFISAPRFTPAGSITPQTPLNLSNAKNGAGGGSGGGENKLSDVVSHLNEKELMRRRREEAVFGMGDVSGERF</sequence>
<feature type="region of interest" description="Disordered" evidence="1">
    <location>
        <begin position="745"/>
        <end position="919"/>
    </location>
</feature>
<dbReference type="EMBL" id="LN483157">
    <property type="protein sequence ID" value="CED84341.1"/>
    <property type="molecule type" value="Genomic_DNA"/>
</dbReference>
<name>A0A0F7SS93_PHARH</name>
<dbReference type="SUPFAM" id="SSF53474">
    <property type="entry name" value="alpha/beta-Hydrolases"/>
    <property type="match status" value="1"/>
</dbReference>
<dbReference type="GO" id="GO:0004771">
    <property type="term" value="F:sterol ester esterase activity"/>
    <property type="evidence" value="ECO:0007669"/>
    <property type="project" value="TreeGrafter"/>
</dbReference>
<evidence type="ECO:0000259" key="2">
    <source>
        <dbReference type="Pfam" id="PF07859"/>
    </source>
</evidence>
<feature type="compositionally biased region" description="Low complexity" evidence="1">
    <location>
        <begin position="464"/>
        <end position="478"/>
    </location>
</feature>